<proteinExistence type="predicted"/>
<feature type="region of interest" description="Disordered" evidence="1">
    <location>
        <begin position="79"/>
        <end position="107"/>
    </location>
</feature>
<dbReference type="VEuPathDB" id="TriTrypDB:TcIL3000_10_790"/>
<dbReference type="CDD" id="cd22961">
    <property type="entry name" value="DD_TEX55-like"/>
    <property type="match status" value="1"/>
</dbReference>
<feature type="compositionally biased region" description="Low complexity" evidence="1">
    <location>
        <begin position="447"/>
        <end position="463"/>
    </location>
</feature>
<feature type="region of interest" description="Disordered" evidence="1">
    <location>
        <begin position="443"/>
        <end position="463"/>
    </location>
</feature>
<feature type="region of interest" description="Disordered" evidence="1">
    <location>
        <begin position="1"/>
        <end position="36"/>
    </location>
</feature>
<name>G0UVA5_TRYCI</name>
<evidence type="ECO:0000256" key="1">
    <source>
        <dbReference type="SAM" id="MobiDB-lite"/>
    </source>
</evidence>
<feature type="compositionally biased region" description="Low complexity" evidence="1">
    <location>
        <begin position="22"/>
        <end position="33"/>
    </location>
</feature>
<reference evidence="2" key="1">
    <citation type="journal article" date="2012" name="Proc. Natl. Acad. Sci. U.S.A.">
        <title>Antigenic diversity is generated by distinct evolutionary mechanisms in African trypanosome species.</title>
        <authorList>
            <person name="Jackson A.P."/>
            <person name="Berry A."/>
            <person name="Aslett M."/>
            <person name="Allison H.C."/>
            <person name="Burton P."/>
            <person name="Vavrova-Anderson J."/>
            <person name="Brown R."/>
            <person name="Browne H."/>
            <person name="Corton N."/>
            <person name="Hauser H."/>
            <person name="Gamble J."/>
            <person name="Gilderthorp R."/>
            <person name="Marcello L."/>
            <person name="McQuillan J."/>
            <person name="Otto T.D."/>
            <person name="Quail M.A."/>
            <person name="Sanders M.J."/>
            <person name="van Tonder A."/>
            <person name="Ginger M.L."/>
            <person name="Field M.C."/>
            <person name="Barry J.D."/>
            <person name="Hertz-Fowler C."/>
            <person name="Berriman M."/>
        </authorList>
    </citation>
    <scope>NUCLEOTIDE SEQUENCE</scope>
    <source>
        <strain evidence="2">IL3000</strain>
    </source>
</reference>
<dbReference type="AlphaFoldDB" id="G0UVA5"/>
<protein>
    <submittedName>
        <fullName evidence="2">Uncharacterized protein</fullName>
    </submittedName>
</protein>
<evidence type="ECO:0000313" key="2">
    <source>
        <dbReference type="EMBL" id="CCC93320.1"/>
    </source>
</evidence>
<accession>G0UVA5</accession>
<dbReference type="EMBL" id="HE575323">
    <property type="protein sequence ID" value="CCC93320.1"/>
    <property type="molecule type" value="Genomic_DNA"/>
</dbReference>
<sequence length="617" mass="65433">MSSGIRTREGSAVVPPRHTTLQPQQQQPEPQSDSNDDQVYLHRHLVPSKVENLFSSVLNERPEDPLQYIVQQLRSTTGSSTISSSVNSSGRVPVWEPKRDSVTSSVPSMCKEPITSTVVCTPSTRNMLLVGGLSIEPLHRGSNNLTSTEEPPIGSDNVVANPSGKNAMENVVNPTPSVEPRGASLADATHAMAPNGVVTPPSSATTQEMPNAFTFGSGRARTPTTPMLPDVSFTARRASSGGTRPVLNMARPSSKGSGRNEAAHCPSGIRFGVMGDVPCGGTMSSTLDRDESTRSDLSAFSVASMDLQDFLQEFRSAKADCIGADTKMVDINALSDILQNVNIPLPDIPLIADLFDDVKRVGMLRYDTGGLQGDGDEADSLLKLPTGSAAGSALESKAMEFINFEAFLARMAFMIQGRYPMEVLRGTFYSLIDSAQQKCTADGFTRSSPSLGSPSLPQQQQKSCAEDIKNTNTVCGGVSARPYRVAVKSVCRNSNTTGFSGSTSSNPHASPTIFPSTAAYAINCSAIEPAAESPILISGVPLYACVEEGLWRGLGLPATRAEVECALHALGIPADGNYKCHVNDFVRLATALTSGGTSALSCEGLSPWRHTVFGREN</sequence>
<feature type="region of interest" description="Disordered" evidence="1">
    <location>
        <begin position="236"/>
        <end position="262"/>
    </location>
</feature>
<feature type="compositionally biased region" description="Low complexity" evidence="1">
    <location>
        <begin position="79"/>
        <end position="89"/>
    </location>
</feature>
<organism evidence="2">
    <name type="scientific">Trypanosoma congolense (strain IL3000)</name>
    <dbReference type="NCBI Taxonomy" id="1068625"/>
    <lineage>
        <taxon>Eukaryota</taxon>
        <taxon>Discoba</taxon>
        <taxon>Euglenozoa</taxon>
        <taxon>Kinetoplastea</taxon>
        <taxon>Metakinetoplastina</taxon>
        <taxon>Trypanosomatida</taxon>
        <taxon>Trypanosomatidae</taxon>
        <taxon>Trypanosoma</taxon>
        <taxon>Nannomonas</taxon>
    </lineage>
</organism>
<gene>
    <name evidence="2" type="ORF">TCIL3000_10_790</name>
</gene>